<reference evidence="2" key="1">
    <citation type="submission" date="2024-03" db="EMBL/GenBank/DDBJ databases">
        <title>Chitinophaga horti sp. nov., isolated from garden soil.</title>
        <authorList>
            <person name="Lee D.S."/>
            <person name="Han D.M."/>
            <person name="Baek J.H."/>
            <person name="Choi D.G."/>
            <person name="Jeon J.H."/>
            <person name="Jeon C.O."/>
        </authorList>
    </citation>
    <scope>NUCLEOTIDE SEQUENCE [LARGE SCALE GENOMIC DNA]</scope>
    <source>
        <strain evidence="2">GPA1</strain>
    </source>
</reference>
<gene>
    <name evidence="1" type="ORF">WJU16_22820</name>
</gene>
<sequence>MKKIVIAFDGTNYSSGAMAFAVGLNKLSPILLAGSFLPQIYLSSSWSYAVGGAGLYNPLLEDFNAEAIAEHVRRFEKTCNSEGIEWRVHQYPYDLAIPEIRKETRFADLLLVGGETFYRHYGMERPNEYLRMALQEAECPVMVVPEEFPFPDRTVLAYDGSEDSVYAIRQFALLFPELSKMPATLVHAASKDHSGLPEKDYILELVSRHYPDLTVKTLESTTKKQLGESLKGHPSSLLVCGAFGRTDISMMFRRSFAAGAIIDHQFPIFIAHRS</sequence>
<dbReference type="EMBL" id="CP149822">
    <property type="protein sequence ID" value="WZN40798.1"/>
    <property type="molecule type" value="Genomic_DNA"/>
</dbReference>
<protein>
    <submittedName>
        <fullName evidence="1">Universal stress protein</fullName>
    </submittedName>
</protein>
<name>A0ABZ2YM21_9BACT</name>
<dbReference type="SUPFAM" id="SSF52402">
    <property type="entry name" value="Adenine nucleotide alpha hydrolases-like"/>
    <property type="match status" value="2"/>
</dbReference>
<evidence type="ECO:0000313" key="1">
    <source>
        <dbReference type="EMBL" id="WZN40798.1"/>
    </source>
</evidence>
<dbReference type="Proteomes" id="UP001485459">
    <property type="component" value="Chromosome"/>
</dbReference>
<keyword evidence="2" id="KW-1185">Reference proteome</keyword>
<organism evidence="1 2">
    <name type="scientific">Chitinophaga pollutisoli</name>
    <dbReference type="NCBI Taxonomy" id="3133966"/>
    <lineage>
        <taxon>Bacteria</taxon>
        <taxon>Pseudomonadati</taxon>
        <taxon>Bacteroidota</taxon>
        <taxon>Chitinophagia</taxon>
        <taxon>Chitinophagales</taxon>
        <taxon>Chitinophagaceae</taxon>
        <taxon>Chitinophaga</taxon>
    </lineage>
</organism>
<dbReference type="RefSeq" id="WP_341835663.1">
    <property type="nucleotide sequence ID" value="NZ_CP149822.1"/>
</dbReference>
<evidence type="ECO:0000313" key="2">
    <source>
        <dbReference type="Proteomes" id="UP001485459"/>
    </source>
</evidence>
<dbReference type="Gene3D" id="3.40.50.12370">
    <property type="match status" value="1"/>
</dbReference>
<proteinExistence type="predicted"/>
<accession>A0ABZ2YM21</accession>